<organism evidence="1 2">
    <name type="scientific">Pseudomonas asplenii</name>
    <dbReference type="NCBI Taxonomy" id="53407"/>
    <lineage>
        <taxon>Bacteria</taxon>
        <taxon>Pseudomonadati</taxon>
        <taxon>Pseudomonadota</taxon>
        <taxon>Gammaproteobacteria</taxon>
        <taxon>Pseudomonadales</taxon>
        <taxon>Pseudomonadaceae</taxon>
        <taxon>Pseudomonas</taxon>
    </lineage>
</organism>
<dbReference type="InterPro" id="IPR027417">
    <property type="entry name" value="P-loop_NTPase"/>
</dbReference>
<dbReference type="GeneID" id="300205537"/>
<proteinExistence type="predicted"/>
<reference evidence="2" key="1">
    <citation type="submission" date="2016-10" db="EMBL/GenBank/DDBJ databases">
        <authorList>
            <person name="Varghese N."/>
            <person name="Submissions S."/>
        </authorList>
    </citation>
    <scope>NUCLEOTIDE SEQUENCE [LARGE SCALE GENOMIC DNA]</scope>
    <source>
        <strain evidence="2">ATCC 23835</strain>
    </source>
</reference>
<dbReference type="Proteomes" id="UP000199524">
    <property type="component" value="Chromosome I"/>
</dbReference>
<dbReference type="AlphaFoldDB" id="A0A1H1PDE2"/>
<sequence length="278" mass="31159">MSKKEEKMAKVAAVAHLVEMDDLNLDSSWLTASRIRPLQLPVGSDPGASIEHLIYGSGLDSFVLDIGGNETASKTIMAIGEQMLLRHFDLTLIPVRDEGQDVDNAFKTIKLIREFDKQTPIAILLNDITSRTQDTTDLALREAFAEVFDLAEQTGTELLVMPRIERYGRSRRIGLTQWEISEEREAIADRLRSIIIEAEQAGDLDRAKLNTRLMRAVTGSKTVREMINVVFKRLDQILGQRDRLRMMVVSTKGGVGKSFTSQQLIAPYLLHSLGGRHE</sequence>
<accession>A0A1H1PDE2</accession>
<dbReference type="RefSeq" id="WP_157696364.1">
    <property type="nucleotide sequence ID" value="NZ_LT629777.1"/>
</dbReference>
<dbReference type="EMBL" id="LT629777">
    <property type="protein sequence ID" value="SDS09286.1"/>
    <property type="molecule type" value="Genomic_DNA"/>
</dbReference>
<protein>
    <recommendedName>
        <fullName evidence="3">CobQ/CobB/MinD/ParA nucleotide binding domain-containing protein</fullName>
    </recommendedName>
</protein>
<evidence type="ECO:0000313" key="2">
    <source>
        <dbReference type="Proteomes" id="UP000199524"/>
    </source>
</evidence>
<evidence type="ECO:0008006" key="3">
    <source>
        <dbReference type="Google" id="ProtNLM"/>
    </source>
</evidence>
<gene>
    <name evidence="1" type="ORF">SAMN05216598_0488</name>
</gene>
<dbReference type="Gene3D" id="3.40.50.300">
    <property type="entry name" value="P-loop containing nucleotide triphosphate hydrolases"/>
    <property type="match status" value="1"/>
</dbReference>
<name>A0A1H1PDE2_9PSED</name>
<evidence type="ECO:0000313" key="1">
    <source>
        <dbReference type="EMBL" id="SDS09286.1"/>
    </source>
</evidence>
<keyword evidence="2" id="KW-1185">Reference proteome</keyword>